<feature type="repeat" description="TPR" evidence="3">
    <location>
        <begin position="2"/>
        <end position="35"/>
    </location>
</feature>
<dbReference type="SMART" id="SM00028">
    <property type="entry name" value="TPR"/>
    <property type="match status" value="6"/>
</dbReference>
<dbReference type="GO" id="GO:0009279">
    <property type="term" value="C:cell outer membrane"/>
    <property type="evidence" value="ECO:0007669"/>
    <property type="project" value="TreeGrafter"/>
</dbReference>
<sequence>MALLYSGRGLTRGSSGDMEGAIADFSTAIRLDPKYALAMTFRGNVYLARKEFGKALADYDAALRLSPNQDMAYAGRAEIKLQRGDNDGAIADYTKSLELRPDNAHALVDRGIAFARKGDYAASIPNYDGALKLTPDDDSIRNRRAHSHFIVGHFTEAAVDFGNVVEKSPEYDLAKLLRYIARARSGDYDMGELKRNTDTFDRKGWPWPMVAVYLGQMTRDEMLAKMKDMRLDDDFGPCGVSFYLGQYLMVKHKPQEALPYLKQAAEVCRGDGEFERDAARNELKRQQASR</sequence>
<evidence type="ECO:0000256" key="1">
    <source>
        <dbReference type="ARBA" id="ARBA00022737"/>
    </source>
</evidence>
<evidence type="ECO:0000313" key="4">
    <source>
        <dbReference type="EMBL" id="QND72212.1"/>
    </source>
</evidence>
<feature type="repeat" description="TPR" evidence="3">
    <location>
        <begin position="104"/>
        <end position="137"/>
    </location>
</feature>
<keyword evidence="1" id="KW-0677">Repeat</keyword>
<dbReference type="Gene3D" id="1.25.40.10">
    <property type="entry name" value="Tetratricopeptide repeat domain"/>
    <property type="match status" value="2"/>
</dbReference>
<gene>
    <name evidence="4" type="ORF">HB776_13990</name>
</gene>
<dbReference type="InterPro" id="IPR019734">
    <property type="entry name" value="TPR_rpt"/>
</dbReference>
<protein>
    <submittedName>
        <fullName evidence="4">Tetratricopeptide repeat protein</fullName>
    </submittedName>
</protein>
<dbReference type="PANTHER" id="PTHR44858:SF1">
    <property type="entry name" value="UDP-N-ACETYLGLUCOSAMINE--PEPTIDE N-ACETYLGLUCOSAMINYLTRANSFERASE SPINDLY-RELATED"/>
    <property type="match status" value="1"/>
</dbReference>
<dbReference type="RefSeq" id="WP_184518623.1">
    <property type="nucleotide sequence ID" value="NZ_CP050292.1"/>
</dbReference>
<evidence type="ECO:0000256" key="2">
    <source>
        <dbReference type="ARBA" id="ARBA00022803"/>
    </source>
</evidence>
<evidence type="ECO:0000313" key="5">
    <source>
        <dbReference type="Proteomes" id="UP000515291"/>
    </source>
</evidence>
<dbReference type="GO" id="GO:0046813">
    <property type="term" value="P:receptor-mediated virion attachment to host cell"/>
    <property type="evidence" value="ECO:0007669"/>
    <property type="project" value="TreeGrafter"/>
</dbReference>
<accession>A0A7G6TZN0</accession>
<dbReference type="EMBL" id="CP050292">
    <property type="protein sequence ID" value="QND72212.1"/>
    <property type="molecule type" value="Genomic_DNA"/>
</dbReference>
<feature type="repeat" description="TPR" evidence="3">
    <location>
        <begin position="36"/>
        <end position="69"/>
    </location>
</feature>
<feature type="repeat" description="TPR" evidence="3">
    <location>
        <begin position="70"/>
        <end position="103"/>
    </location>
</feature>
<reference evidence="5" key="1">
    <citation type="journal article" date="2020" name="Mol. Plant Microbe">
        <title>Rhizobial microsymbionts of the narrowly endemic Oxytropis species growing in Kamchatka are characterized by significant genetic diversity and possess a set of genes that are associated with T3SS and T6SS secretion systems and can affect the development of symbiosis.</title>
        <authorList>
            <person name="Safronova V."/>
            <person name="Guro P."/>
            <person name="Sazanova A."/>
            <person name="Kuznetsova I."/>
            <person name="Belimov A."/>
            <person name="Yakubov V."/>
            <person name="Chirak E."/>
            <person name="Afonin A."/>
            <person name="Gogolev Y."/>
            <person name="Andronov E."/>
            <person name="Tikhonovich I."/>
        </authorList>
    </citation>
    <scope>NUCLEOTIDE SEQUENCE [LARGE SCALE GENOMIC DNA]</scope>
    <source>
        <strain evidence="5">581</strain>
    </source>
</reference>
<dbReference type="KEGG" id="trb:HB776_13990"/>
<organism evidence="4 5">
    <name type="scientific">Tardiphaga robiniae</name>
    <dbReference type="NCBI Taxonomy" id="943830"/>
    <lineage>
        <taxon>Bacteria</taxon>
        <taxon>Pseudomonadati</taxon>
        <taxon>Pseudomonadota</taxon>
        <taxon>Alphaproteobacteria</taxon>
        <taxon>Hyphomicrobiales</taxon>
        <taxon>Nitrobacteraceae</taxon>
        <taxon>Tardiphaga</taxon>
    </lineage>
</organism>
<dbReference type="Proteomes" id="UP000515291">
    <property type="component" value="Chromosome"/>
</dbReference>
<evidence type="ECO:0000256" key="3">
    <source>
        <dbReference type="PROSITE-ProRule" id="PRU00339"/>
    </source>
</evidence>
<dbReference type="PROSITE" id="PS50005">
    <property type="entry name" value="TPR"/>
    <property type="match status" value="4"/>
</dbReference>
<keyword evidence="2 3" id="KW-0802">TPR repeat</keyword>
<dbReference type="InterPro" id="IPR011990">
    <property type="entry name" value="TPR-like_helical_dom_sf"/>
</dbReference>
<dbReference type="PANTHER" id="PTHR44858">
    <property type="entry name" value="TETRATRICOPEPTIDE REPEAT PROTEIN 6"/>
    <property type="match status" value="1"/>
</dbReference>
<dbReference type="InterPro" id="IPR050498">
    <property type="entry name" value="Ycf3"/>
</dbReference>
<dbReference type="Pfam" id="PF13432">
    <property type="entry name" value="TPR_16"/>
    <property type="match status" value="2"/>
</dbReference>
<dbReference type="AlphaFoldDB" id="A0A7G6TZN0"/>
<proteinExistence type="predicted"/>
<name>A0A7G6TZN0_9BRAD</name>
<dbReference type="SUPFAM" id="SSF48452">
    <property type="entry name" value="TPR-like"/>
    <property type="match status" value="1"/>
</dbReference>